<dbReference type="AlphaFoldDB" id="A0A1H2RC70"/>
<protein>
    <submittedName>
        <fullName evidence="1">Uncharacterized protein</fullName>
    </submittedName>
</protein>
<dbReference type="EMBL" id="FNNH01000004">
    <property type="protein sequence ID" value="SDW16249.1"/>
    <property type="molecule type" value="Genomic_DNA"/>
</dbReference>
<sequence>MASTCRLSSSDPRVAKSLAMIKLDEWRRWRLHLLRIGTRESTAVFCLDNDDALEEYARLNWDSTAIELSVLRAGIGRSPAGKRAIVLVDELRVSGSCIPLP</sequence>
<evidence type="ECO:0000313" key="2">
    <source>
        <dbReference type="Proteomes" id="UP000183454"/>
    </source>
</evidence>
<name>A0A1H2RC70_9PROT</name>
<proteinExistence type="predicted"/>
<dbReference type="RefSeq" id="WP_139297476.1">
    <property type="nucleotide sequence ID" value="NZ_FNNH01000004.1"/>
</dbReference>
<organism evidence="1 2">
    <name type="scientific">Nitrosomonas communis</name>
    <dbReference type="NCBI Taxonomy" id="44574"/>
    <lineage>
        <taxon>Bacteria</taxon>
        <taxon>Pseudomonadati</taxon>
        <taxon>Pseudomonadota</taxon>
        <taxon>Betaproteobacteria</taxon>
        <taxon>Nitrosomonadales</taxon>
        <taxon>Nitrosomonadaceae</taxon>
        <taxon>Nitrosomonas</taxon>
    </lineage>
</organism>
<dbReference type="Proteomes" id="UP000183454">
    <property type="component" value="Unassembled WGS sequence"/>
</dbReference>
<gene>
    <name evidence="1" type="ORF">SAMN05421882_100435</name>
</gene>
<evidence type="ECO:0000313" key="1">
    <source>
        <dbReference type="EMBL" id="SDW16249.1"/>
    </source>
</evidence>
<reference evidence="1 2" key="1">
    <citation type="submission" date="2016-10" db="EMBL/GenBank/DDBJ databases">
        <authorList>
            <person name="de Groot N.N."/>
        </authorList>
    </citation>
    <scope>NUCLEOTIDE SEQUENCE [LARGE SCALE GENOMIC DNA]</scope>
    <source>
        <strain evidence="1 2">Nm110</strain>
    </source>
</reference>
<accession>A0A1H2RC70</accession>